<evidence type="ECO:0000313" key="3">
    <source>
        <dbReference type="EMBL" id="RCH54031.1"/>
    </source>
</evidence>
<dbReference type="PROSITE" id="PS51257">
    <property type="entry name" value="PROKAR_LIPOPROTEIN"/>
    <property type="match status" value="1"/>
</dbReference>
<feature type="region of interest" description="Disordered" evidence="1">
    <location>
        <begin position="157"/>
        <end position="177"/>
    </location>
</feature>
<dbReference type="EMBL" id="QGDC01000008">
    <property type="protein sequence ID" value="RCH54031.1"/>
    <property type="molecule type" value="Genomic_DNA"/>
</dbReference>
<dbReference type="Gene3D" id="2.60.40.10">
    <property type="entry name" value="Immunoglobulins"/>
    <property type="match status" value="1"/>
</dbReference>
<accession>A0A367GMX1</accession>
<dbReference type="PANTHER" id="PTHR37833">
    <property type="entry name" value="LIPOPROTEIN-RELATED"/>
    <property type="match status" value="1"/>
</dbReference>
<reference evidence="3 4" key="1">
    <citation type="submission" date="2018-05" db="EMBL/GenBank/DDBJ databases">
        <title>Mucilaginibacter hurinus sp. nov., isolated from briquette warehouse soil.</title>
        <authorList>
            <person name="Choi L."/>
        </authorList>
    </citation>
    <scope>NUCLEOTIDE SEQUENCE [LARGE SCALE GENOMIC DNA]</scope>
    <source>
        <strain evidence="3 4">ZR32</strain>
    </source>
</reference>
<dbReference type="InterPro" id="IPR011467">
    <property type="entry name" value="DUF1573"/>
</dbReference>
<feature type="signal peptide" evidence="2">
    <location>
        <begin position="1"/>
        <end position="27"/>
    </location>
</feature>
<keyword evidence="2" id="KW-0732">Signal</keyword>
<dbReference type="InterPro" id="IPR013783">
    <property type="entry name" value="Ig-like_fold"/>
</dbReference>
<dbReference type="OrthoDB" id="826619at2"/>
<dbReference type="PANTHER" id="PTHR37833:SF1">
    <property type="entry name" value="SIGNAL PEPTIDE PROTEIN"/>
    <property type="match status" value="1"/>
</dbReference>
<gene>
    <name evidence="3" type="ORF">DJ568_14175</name>
</gene>
<sequence length="177" mass="18114">MKKLFLTFIAASTLLAACQSNSGGSSADSAATAKEDSIAAAKVLENPVDSANAPVLKFAVESYNFGKVDAGKKVEYEYEFTNTGKSPLVIQNATASCGCTVPAWPKKPILPGEGGKIKVSFDSANKSGMQDKLITITGNTIPAQTVVHLVGEVTGDASAPAAPGAPAPGTDHGDHKH</sequence>
<evidence type="ECO:0000256" key="1">
    <source>
        <dbReference type="SAM" id="MobiDB-lite"/>
    </source>
</evidence>
<feature type="compositionally biased region" description="Low complexity" evidence="1">
    <location>
        <begin position="159"/>
        <end position="169"/>
    </location>
</feature>
<keyword evidence="4" id="KW-1185">Reference proteome</keyword>
<organism evidence="3 4">
    <name type="scientific">Mucilaginibacter hurinus</name>
    <dbReference type="NCBI Taxonomy" id="2201324"/>
    <lineage>
        <taxon>Bacteria</taxon>
        <taxon>Pseudomonadati</taxon>
        <taxon>Bacteroidota</taxon>
        <taxon>Sphingobacteriia</taxon>
        <taxon>Sphingobacteriales</taxon>
        <taxon>Sphingobacteriaceae</taxon>
        <taxon>Mucilaginibacter</taxon>
    </lineage>
</organism>
<dbReference type="AlphaFoldDB" id="A0A367GMX1"/>
<name>A0A367GMX1_9SPHI</name>
<comment type="caution">
    <text evidence="3">The sequence shown here is derived from an EMBL/GenBank/DDBJ whole genome shotgun (WGS) entry which is preliminary data.</text>
</comment>
<evidence type="ECO:0000256" key="2">
    <source>
        <dbReference type="SAM" id="SignalP"/>
    </source>
</evidence>
<dbReference type="Proteomes" id="UP000253209">
    <property type="component" value="Unassembled WGS sequence"/>
</dbReference>
<protein>
    <submittedName>
        <fullName evidence="3">DUF1573 domain-containing protein</fullName>
    </submittedName>
</protein>
<proteinExistence type="predicted"/>
<evidence type="ECO:0000313" key="4">
    <source>
        <dbReference type="Proteomes" id="UP000253209"/>
    </source>
</evidence>
<dbReference type="Pfam" id="PF07610">
    <property type="entry name" value="DUF1573"/>
    <property type="match status" value="1"/>
</dbReference>
<dbReference type="RefSeq" id="WP_114005956.1">
    <property type="nucleotide sequence ID" value="NZ_QGDC01000008.1"/>
</dbReference>
<feature type="chain" id="PRO_5016595603" evidence="2">
    <location>
        <begin position="28"/>
        <end position="177"/>
    </location>
</feature>